<evidence type="ECO:0000256" key="1">
    <source>
        <dbReference type="ARBA" id="ARBA00004245"/>
    </source>
</evidence>
<dbReference type="GO" id="GO:0008017">
    <property type="term" value="F:microtubule binding"/>
    <property type="evidence" value="ECO:0007669"/>
    <property type="project" value="InterPro"/>
</dbReference>
<name>A0A6A6KCL7_HEVBR</name>
<sequence length="333" mass="37213">MSKRARIAECGLSFSNPKKRISKTLIRCACFTCLIKVCFLLVNKVVELPSMAVTDGHNPLLGETTCGTLLKKLQPQPEKSSGTIKEQLAAIAPALEQLWKQKEDRVKEFSDVQSQIQKLCGEIAGNVNVNETPAVDETDLSLKKLDEYHSQLQELLKEKSDRLQKVLEFVSSVHDLCAVLGMDFFSTITEVHPSLNDSTGVQSKSISNDTLARLAKTVLALKEDKKQRLHKLQELATQLIDLWNLMDTSIEERKLFDHVTCNMSASVDEVTVPGALAMDLIEQAEVEVERLDQLKASRMKEIAFKKQAELEEIYASAHIEIDPEAARKNHGND</sequence>
<dbReference type="AlphaFoldDB" id="A0A6A6KCL7"/>
<proteinExistence type="inferred from homology"/>
<keyword evidence="4" id="KW-0206">Cytoskeleton</keyword>
<evidence type="ECO:0000313" key="6">
    <source>
        <dbReference type="Proteomes" id="UP000467840"/>
    </source>
</evidence>
<evidence type="ECO:0000256" key="3">
    <source>
        <dbReference type="ARBA" id="ARBA00022701"/>
    </source>
</evidence>
<comment type="caution">
    <text evidence="5">The sequence shown here is derived from an EMBL/GenBank/DDBJ whole genome shotgun (WGS) entry which is preliminary data.</text>
</comment>
<keyword evidence="3" id="KW-0493">Microtubule</keyword>
<comment type="subcellular location">
    <subcellularLocation>
        <location evidence="1">Cytoplasm</location>
        <location evidence="1">Cytoskeleton</location>
    </subcellularLocation>
</comment>
<dbReference type="Proteomes" id="UP000467840">
    <property type="component" value="Chromosome 3"/>
</dbReference>
<dbReference type="EMBL" id="JAAGAX010000017">
    <property type="protein sequence ID" value="KAF2285708.1"/>
    <property type="molecule type" value="Genomic_DNA"/>
</dbReference>
<evidence type="ECO:0000256" key="2">
    <source>
        <dbReference type="ARBA" id="ARBA00006187"/>
    </source>
</evidence>
<organism evidence="5 6">
    <name type="scientific">Hevea brasiliensis</name>
    <name type="common">Para rubber tree</name>
    <name type="synonym">Siphonia brasiliensis</name>
    <dbReference type="NCBI Taxonomy" id="3981"/>
    <lineage>
        <taxon>Eukaryota</taxon>
        <taxon>Viridiplantae</taxon>
        <taxon>Streptophyta</taxon>
        <taxon>Embryophyta</taxon>
        <taxon>Tracheophyta</taxon>
        <taxon>Spermatophyta</taxon>
        <taxon>Magnoliopsida</taxon>
        <taxon>eudicotyledons</taxon>
        <taxon>Gunneridae</taxon>
        <taxon>Pentapetalae</taxon>
        <taxon>rosids</taxon>
        <taxon>fabids</taxon>
        <taxon>Malpighiales</taxon>
        <taxon>Euphorbiaceae</taxon>
        <taxon>Crotonoideae</taxon>
        <taxon>Micrandreae</taxon>
        <taxon>Hevea</taxon>
    </lineage>
</organism>
<dbReference type="PANTHER" id="PTHR19321">
    <property type="entry name" value="PROTEIN REGULATOR OF CYTOKINESIS 1 PRC1-RELATED"/>
    <property type="match status" value="1"/>
</dbReference>
<dbReference type="GO" id="GO:0005874">
    <property type="term" value="C:microtubule"/>
    <property type="evidence" value="ECO:0007669"/>
    <property type="project" value="UniProtKB-KW"/>
</dbReference>
<dbReference type="PANTHER" id="PTHR19321:SF41">
    <property type="entry name" value="FASCETTO-RELATED"/>
    <property type="match status" value="1"/>
</dbReference>
<dbReference type="Pfam" id="PF03999">
    <property type="entry name" value="MAP65_ASE1"/>
    <property type="match status" value="1"/>
</dbReference>
<evidence type="ECO:0000313" key="5">
    <source>
        <dbReference type="EMBL" id="KAF2285708.1"/>
    </source>
</evidence>
<evidence type="ECO:0000256" key="4">
    <source>
        <dbReference type="ARBA" id="ARBA00023212"/>
    </source>
</evidence>
<dbReference type="GO" id="GO:0000226">
    <property type="term" value="P:microtubule cytoskeleton organization"/>
    <property type="evidence" value="ECO:0007669"/>
    <property type="project" value="InterPro"/>
</dbReference>
<dbReference type="InterPro" id="IPR007145">
    <property type="entry name" value="MAP65_Ase1_PRC1"/>
</dbReference>
<dbReference type="GO" id="GO:0005819">
    <property type="term" value="C:spindle"/>
    <property type="evidence" value="ECO:0007669"/>
    <property type="project" value="TreeGrafter"/>
</dbReference>
<accession>A0A6A6KCL7</accession>
<dbReference type="GO" id="GO:0000911">
    <property type="term" value="P:cytokinesis by cell plate formation"/>
    <property type="evidence" value="ECO:0007669"/>
    <property type="project" value="TreeGrafter"/>
</dbReference>
<protein>
    <submittedName>
        <fullName evidence="5">Uncharacterized protein</fullName>
    </submittedName>
</protein>
<comment type="similarity">
    <text evidence="2">Belongs to the MAP65/ASE1 family.</text>
</comment>
<dbReference type="GO" id="GO:0005737">
    <property type="term" value="C:cytoplasm"/>
    <property type="evidence" value="ECO:0007669"/>
    <property type="project" value="TreeGrafter"/>
</dbReference>
<keyword evidence="6" id="KW-1185">Reference proteome</keyword>
<reference evidence="5 6" key="1">
    <citation type="journal article" date="2020" name="Mol. Plant">
        <title>The Chromosome-Based Rubber Tree Genome Provides New Insights into Spurge Genome Evolution and Rubber Biosynthesis.</title>
        <authorList>
            <person name="Liu J."/>
            <person name="Shi C."/>
            <person name="Shi C.C."/>
            <person name="Li W."/>
            <person name="Zhang Q.J."/>
            <person name="Zhang Y."/>
            <person name="Li K."/>
            <person name="Lu H.F."/>
            <person name="Shi C."/>
            <person name="Zhu S.T."/>
            <person name="Xiao Z.Y."/>
            <person name="Nan H."/>
            <person name="Yue Y."/>
            <person name="Zhu X.G."/>
            <person name="Wu Y."/>
            <person name="Hong X.N."/>
            <person name="Fan G.Y."/>
            <person name="Tong Y."/>
            <person name="Zhang D."/>
            <person name="Mao C.L."/>
            <person name="Liu Y.L."/>
            <person name="Hao S.J."/>
            <person name="Liu W.Q."/>
            <person name="Lv M.Q."/>
            <person name="Zhang H.B."/>
            <person name="Liu Y."/>
            <person name="Hu-Tang G.R."/>
            <person name="Wang J.P."/>
            <person name="Wang J.H."/>
            <person name="Sun Y.H."/>
            <person name="Ni S.B."/>
            <person name="Chen W.B."/>
            <person name="Zhang X.C."/>
            <person name="Jiao Y.N."/>
            <person name="Eichler E.E."/>
            <person name="Li G.H."/>
            <person name="Liu X."/>
            <person name="Gao L.Z."/>
        </authorList>
    </citation>
    <scope>NUCLEOTIDE SEQUENCE [LARGE SCALE GENOMIC DNA]</scope>
    <source>
        <strain evidence="6">cv. GT1</strain>
        <tissue evidence="5">Leaf</tissue>
    </source>
</reference>
<keyword evidence="4" id="KW-0963">Cytoplasm</keyword>
<gene>
    <name evidence="5" type="ORF">GH714_007309</name>
</gene>